<dbReference type="SUPFAM" id="SSF49785">
    <property type="entry name" value="Galactose-binding domain-like"/>
    <property type="match status" value="3"/>
</dbReference>
<sequence length="1421" mass="156941">MASRQKRGLVSQAKCVVMFILIVSFVAVAYPVSGEASVNENTSATYLPTIYEEIDASGFKHPGIGLTKDILENMRTQVLAKQEPWYSYFNRMTDSPTASKNVTSSNQSSADPTKPGSLDFNSQSFNSKFIADSLKAYTQAIMYYVTGEEVYRANAMGIIRIWSQMDPAKYTYFIDSHIHTGIPLNRMVTAAEILRYTSSTRQDLEWTVQDTTNFSNNLIYPVIDTFQHDNGYFMNQHLYPLLGAMSGYIFTGNRDRYNEGVEWFTVNESAVDQGQNGSIKQLFRWVDTNIVTGEAVVPPRVQHVEMGRDQAHGAGDLTNVEILARLLEAQETKVDPVAGTVSTAENAVNAYEYLDQRILKAADYFAQFMLGHDTPWTPVAAHTDADGNPTIIYKELAEGYRGRIGGNVYGLYYYYKYTAGLNMEEEAPYYTDMFKKRLPFYWESPDGGADYWMFIPEEAGTEGATTLPKVSTNADWNEIEHRATSLDSHSEIKQEGETSFVEITATEEGSRIAIVSTSTPVKTIGLRIRTNGTAKLVINGWQETPLILPDTKGQWNYVSYTMPNLRGLSDLTYFKIQGAGTVVDMDHIHLKASEQLTPPVFNESGTSLDLYTYVGSNAALQYDFTATDAGAGDNVTYQIDHKPEGAVFDESTGAFLWKPEQVGTYSIVVGATDGTTITAKQVKIIVSADRASAVAAVIAAYKPETRYVSGSLTHYNSIYADVMDVITTVSDDEFLQKLVELRTAVVGLQELTPQLQDGSMDYSHMLTAATFFNETLNLLDNYAGSFAFYGNAVNLTHTMDFGPDYKVTADAFSLQVRASFPERIGGTAIFGSNDNETWTRLTPGLTVVSEDMQTLEVSEGRRNTAFRFFKIQMIEPSSTMLELSEFRIFGERHETNNKIQSLTISSPQSVQNRVDAGNTVVLTFESSEPIHDVQAVIQGQEATVHSTDQLNWTASAVIDNLAPTGPIRFAIDYKTANGLSAGPAIFTTDRSSLYLVNQSKLLDVSRLATVTASDKQYGTGGLSKEQVGYLLFDGNTGTFGDLATGAGAYYTLDFGPDVSVTLSDIMLMPRASYPARMNGVVLQGSNDNNSWTNLIAAVTGTTEGKWTYIGGDKIIDHDAYRYLRIYNRAAWNGNVAEVELYGQYDIRSIDSKVVSPDGYTKGSYYQYMQEVERIRALFNNPASDRPALLEELYQAQEQLVSLASLPAQKITVTPSMVAASTPVYQNKGTKEQNGWRAVDSNVDTFTDTMDAVAWIDIDLGENQAESLSSFKFYPRNGKASEITRVNGAILQGSNDGTHYTDLYTISGISSVQWHTASITNDTAFRYLRYYSPGGYANVAELELYSKPTDPTLLVMLLEQADTLQEEIYEEVGFTAMLAAKSLATEIADDADSTQTQIDSAANELLQAIQALVIQTETNEEG</sequence>
<evidence type="ECO:0000313" key="2">
    <source>
        <dbReference type="EMBL" id="GAS81373.1"/>
    </source>
</evidence>
<name>A0A100VK89_PAEAM</name>
<protein>
    <submittedName>
        <fullName evidence="2">Coagulation factor 5/8 type domain-containing protein</fullName>
    </submittedName>
</protein>
<feature type="region of interest" description="Disordered" evidence="1">
    <location>
        <begin position="96"/>
        <end position="117"/>
    </location>
</feature>
<accession>A0A100VK89</accession>
<dbReference type="SUPFAM" id="SSF49313">
    <property type="entry name" value="Cadherin-like"/>
    <property type="match status" value="1"/>
</dbReference>
<proteinExistence type="predicted"/>
<reference evidence="2 3" key="1">
    <citation type="journal article" date="2016" name="Genome Announc.">
        <title>Draft Genome Sequence of Paenibacillus amylolyticus Heshi-A3, Isolated from Fermented Rice Bran in a Japanese Fermented Seafood Dish.</title>
        <authorList>
            <person name="Akuzawa S."/>
            <person name="Nagaoka J."/>
            <person name="Kanekatsu M."/>
            <person name="Kubota E."/>
            <person name="Ohtake R."/>
            <person name="Suzuki T."/>
            <person name="Kanesaki Y."/>
        </authorList>
    </citation>
    <scope>NUCLEOTIDE SEQUENCE [LARGE SCALE GENOMIC DNA]</scope>
    <source>
        <strain evidence="2 3">Heshi-A3</strain>
    </source>
</reference>
<dbReference type="SUPFAM" id="SSF48230">
    <property type="entry name" value="Chondroitin AC/alginate lyase"/>
    <property type="match status" value="1"/>
</dbReference>
<gene>
    <name evidence="2" type="ORF">PAHA3_1447</name>
</gene>
<comment type="caution">
    <text evidence="2">The sequence shown here is derived from an EMBL/GenBank/DDBJ whole genome shotgun (WGS) entry which is preliminary data.</text>
</comment>
<dbReference type="Gene3D" id="2.60.120.260">
    <property type="entry name" value="Galactose-binding domain-like"/>
    <property type="match status" value="3"/>
</dbReference>
<dbReference type="RefSeq" id="WP_062834086.1">
    <property type="nucleotide sequence ID" value="NZ_BCNV01000001.1"/>
</dbReference>
<dbReference type="Pfam" id="PF05345">
    <property type="entry name" value="He_PIG"/>
    <property type="match status" value="1"/>
</dbReference>
<dbReference type="Gene3D" id="1.50.10.100">
    <property type="entry name" value="Chondroitin AC/alginate lyase"/>
    <property type="match status" value="1"/>
</dbReference>
<dbReference type="Proteomes" id="UP000069697">
    <property type="component" value="Unassembled WGS sequence"/>
</dbReference>
<evidence type="ECO:0000313" key="3">
    <source>
        <dbReference type="Proteomes" id="UP000069697"/>
    </source>
</evidence>
<organism evidence="2 3">
    <name type="scientific">Paenibacillus amylolyticus</name>
    <dbReference type="NCBI Taxonomy" id="1451"/>
    <lineage>
        <taxon>Bacteria</taxon>
        <taxon>Bacillati</taxon>
        <taxon>Bacillota</taxon>
        <taxon>Bacilli</taxon>
        <taxon>Bacillales</taxon>
        <taxon>Paenibacillaceae</taxon>
        <taxon>Paenibacillus</taxon>
    </lineage>
</organism>
<dbReference type="GO" id="GO:0016020">
    <property type="term" value="C:membrane"/>
    <property type="evidence" value="ECO:0007669"/>
    <property type="project" value="InterPro"/>
</dbReference>
<evidence type="ECO:0000256" key="1">
    <source>
        <dbReference type="SAM" id="MobiDB-lite"/>
    </source>
</evidence>
<dbReference type="Gene3D" id="2.60.40.10">
    <property type="entry name" value="Immunoglobulins"/>
    <property type="match status" value="1"/>
</dbReference>
<reference evidence="3" key="2">
    <citation type="submission" date="2016-01" db="EMBL/GenBank/DDBJ databases">
        <title>Draft Genome Sequence of Paenibacillus amylolyticus Heshi-A3 that Was Isolated from Fermented Rice Bran with Aging Salted Mackerel, Which Was Named Heshiko as Traditional Fermented Seafood in Japan.</title>
        <authorList>
            <person name="Akuzawa S."/>
            <person name="Nakagawa J."/>
            <person name="Kanekatsu T."/>
            <person name="Kubota E."/>
            <person name="Ohtake R."/>
            <person name="Suzuki T."/>
            <person name="Kanesaki Y."/>
        </authorList>
    </citation>
    <scope>NUCLEOTIDE SEQUENCE [LARGE SCALE GENOMIC DNA]</scope>
    <source>
        <strain evidence="3">Heshi-A3</strain>
    </source>
</reference>
<dbReference type="InterPro" id="IPR008979">
    <property type="entry name" value="Galactose-bd-like_sf"/>
</dbReference>
<dbReference type="InterPro" id="IPR013783">
    <property type="entry name" value="Ig-like_fold"/>
</dbReference>
<dbReference type="EMBL" id="BCNV01000001">
    <property type="protein sequence ID" value="GAS81373.1"/>
    <property type="molecule type" value="Genomic_DNA"/>
</dbReference>
<dbReference type="InterPro" id="IPR008929">
    <property type="entry name" value="Chondroitin_lyas"/>
</dbReference>
<dbReference type="InterPro" id="IPR015919">
    <property type="entry name" value="Cadherin-like_sf"/>
</dbReference>
<feature type="compositionally biased region" description="Polar residues" evidence="1">
    <location>
        <begin position="96"/>
        <end position="111"/>
    </location>
</feature>
<dbReference type="Pfam" id="PF22633">
    <property type="entry name" value="F5_F8_type_C_2"/>
    <property type="match status" value="1"/>
</dbReference>
<dbReference type="GO" id="GO:0005509">
    <property type="term" value="F:calcium ion binding"/>
    <property type="evidence" value="ECO:0007669"/>
    <property type="project" value="InterPro"/>
</dbReference>